<dbReference type="EMBL" id="VBAO01000235">
    <property type="protein sequence ID" value="TMI80201.1"/>
    <property type="molecule type" value="Genomic_DNA"/>
</dbReference>
<dbReference type="AlphaFoldDB" id="A0A537J9I3"/>
<comment type="caution">
    <text evidence="2">The sequence shown here is derived from an EMBL/GenBank/DDBJ whole genome shotgun (WGS) entry which is preliminary data.</text>
</comment>
<feature type="domain" description="Coenzyme Q-binding protein COQ10 START" evidence="1">
    <location>
        <begin position="10"/>
        <end position="117"/>
    </location>
</feature>
<protein>
    <recommendedName>
        <fullName evidence="1">Coenzyme Q-binding protein COQ10 START domain-containing protein</fullName>
    </recommendedName>
</protein>
<reference evidence="2 3" key="1">
    <citation type="journal article" date="2019" name="Nat. Microbiol.">
        <title>Mediterranean grassland soil C-N compound turnover is dependent on rainfall and depth, and is mediated by genomically divergent microorganisms.</title>
        <authorList>
            <person name="Diamond S."/>
            <person name="Andeer P.F."/>
            <person name="Li Z."/>
            <person name="Crits-Christoph A."/>
            <person name="Burstein D."/>
            <person name="Anantharaman K."/>
            <person name="Lane K.R."/>
            <person name="Thomas B.C."/>
            <person name="Pan C."/>
            <person name="Northen T.R."/>
            <person name="Banfield J.F."/>
        </authorList>
    </citation>
    <scope>NUCLEOTIDE SEQUENCE [LARGE SCALE GENOMIC DNA]</scope>
    <source>
        <strain evidence="2">NP_7</strain>
    </source>
</reference>
<dbReference type="InterPro" id="IPR023393">
    <property type="entry name" value="START-like_dom_sf"/>
</dbReference>
<name>A0A537J9I3_9BACT</name>
<evidence type="ECO:0000313" key="3">
    <source>
        <dbReference type="Proteomes" id="UP000320048"/>
    </source>
</evidence>
<accession>A0A537J9I3</accession>
<dbReference type="Proteomes" id="UP000320048">
    <property type="component" value="Unassembled WGS sequence"/>
</dbReference>
<evidence type="ECO:0000313" key="2">
    <source>
        <dbReference type="EMBL" id="TMI80201.1"/>
    </source>
</evidence>
<organism evidence="2 3">
    <name type="scientific">Candidatus Segetimicrobium genomatis</name>
    <dbReference type="NCBI Taxonomy" id="2569760"/>
    <lineage>
        <taxon>Bacteria</taxon>
        <taxon>Bacillati</taxon>
        <taxon>Candidatus Sysuimicrobiota</taxon>
        <taxon>Candidatus Sysuimicrobiia</taxon>
        <taxon>Candidatus Sysuimicrobiales</taxon>
        <taxon>Candidatus Segetimicrobiaceae</taxon>
        <taxon>Candidatus Segetimicrobium</taxon>
    </lineage>
</organism>
<dbReference type="SUPFAM" id="SSF55961">
    <property type="entry name" value="Bet v1-like"/>
    <property type="match status" value="1"/>
</dbReference>
<gene>
    <name evidence="2" type="ORF">E6H04_09070</name>
</gene>
<dbReference type="Pfam" id="PF03364">
    <property type="entry name" value="Polyketide_cyc"/>
    <property type="match status" value="1"/>
</dbReference>
<dbReference type="Gene3D" id="3.30.530.20">
    <property type="match status" value="1"/>
</dbReference>
<dbReference type="InterPro" id="IPR005031">
    <property type="entry name" value="COQ10_START"/>
</dbReference>
<sequence>MHTETVAHIDGSAEAVFAYAARIEDWPRLLPHYRSVRVIASAGGERLVEMRARRGRIPVGWWARQVVLPAERRIRYTHVRGVTRGMEVEWRITPAAGGVVVTIVHDLRLGWPLIGRIVADRIIGPKFVEPIAGATLRRIKWLVEHGPAAVPAPAQAGGGAKR</sequence>
<evidence type="ECO:0000259" key="1">
    <source>
        <dbReference type="Pfam" id="PF03364"/>
    </source>
</evidence>
<proteinExistence type="predicted"/>